<dbReference type="Pfam" id="PF04149">
    <property type="entry name" value="DUF397"/>
    <property type="match status" value="1"/>
</dbReference>
<keyword evidence="3" id="KW-1185">Reference proteome</keyword>
<reference evidence="2" key="2">
    <citation type="submission" date="2020-09" db="EMBL/GenBank/DDBJ databases">
        <authorList>
            <person name="Sun Q."/>
            <person name="Zhou Y."/>
        </authorList>
    </citation>
    <scope>NUCLEOTIDE SEQUENCE</scope>
    <source>
        <strain evidence="2">CGMCC 4.5737</strain>
    </source>
</reference>
<dbReference type="RefSeq" id="WP_229686936.1">
    <property type="nucleotide sequence ID" value="NZ_BMMK01000071.1"/>
</dbReference>
<organism evidence="2 3">
    <name type="scientific">Longimycelium tulufanense</name>
    <dbReference type="NCBI Taxonomy" id="907463"/>
    <lineage>
        <taxon>Bacteria</taxon>
        <taxon>Bacillati</taxon>
        <taxon>Actinomycetota</taxon>
        <taxon>Actinomycetes</taxon>
        <taxon>Pseudonocardiales</taxon>
        <taxon>Pseudonocardiaceae</taxon>
        <taxon>Longimycelium</taxon>
    </lineage>
</organism>
<name>A0A8J3CKN5_9PSEU</name>
<sequence>MSAPPNPYRDIDDAQYRAVVDAQYKKSSFSGGNGGCLSFAAVDDLVGLQDDKLPADERKHRTLVFTREEMAAFVAGAKAGDFDHLA</sequence>
<reference evidence="2" key="1">
    <citation type="journal article" date="2014" name="Int. J. Syst. Evol. Microbiol.">
        <title>Complete genome sequence of Corynebacterium casei LMG S-19264T (=DSM 44701T), isolated from a smear-ripened cheese.</title>
        <authorList>
            <consortium name="US DOE Joint Genome Institute (JGI-PGF)"/>
            <person name="Walter F."/>
            <person name="Albersmeier A."/>
            <person name="Kalinowski J."/>
            <person name="Ruckert C."/>
        </authorList>
    </citation>
    <scope>NUCLEOTIDE SEQUENCE</scope>
    <source>
        <strain evidence="2">CGMCC 4.5737</strain>
    </source>
</reference>
<evidence type="ECO:0000259" key="1">
    <source>
        <dbReference type="Pfam" id="PF04149"/>
    </source>
</evidence>
<gene>
    <name evidence="2" type="ORF">GCM10012275_63820</name>
</gene>
<accession>A0A8J3CKN5</accession>
<feature type="domain" description="DUF397" evidence="1">
    <location>
        <begin position="22"/>
        <end position="78"/>
    </location>
</feature>
<dbReference type="InterPro" id="IPR007278">
    <property type="entry name" value="DUF397"/>
</dbReference>
<comment type="caution">
    <text evidence="2">The sequence shown here is derived from an EMBL/GenBank/DDBJ whole genome shotgun (WGS) entry which is preliminary data.</text>
</comment>
<proteinExistence type="predicted"/>
<evidence type="ECO:0000313" key="3">
    <source>
        <dbReference type="Proteomes" id="UP000637578"/>
    </source>
</evidence>
<evidence type="ECO:0000313" key="2">
    <source>
        <dbReference type="EMBL" id="GGM84388.1"/>
    </source>
</evidence>
<dbReference type="Proteomes" id="UP000637578">
    <property type="component" value="Unassembled WGS sequence"/>
</dbReference>
<dbReference type="EMBL" id="BMMK01000071">
    <property type="protein sequence ID" value="GGM84388.1"/>
    <property type="molecule type" value="Genomic_DNA"/>
</dbReference>
<dbReference type="AlphaFoldDB" id="A0A8J3CKN5"/>
<protein>
    <submittedName>
        <fullName evidence="2">DUF397 domain-containing protein</fullName>
    </submittedName>
</protein>